<gene>
    <name evidence="2" type="primary">LOC112465839</name>
</gene>
<dbReference type="GeneID" id="112465839"/>
<organism evidence="1 2">
    <name type="scientific">Temnothorax curvispinosus</name>
    <dbReference type="NCBI Taxonomy" id="300111"/>
    <lineage>
        <taxon>Eukaryota</taxon>
        <taxon>Metazoa</taxon>
        <taxon>Ecdysozoa</taxon>
        <taxon>Arthropoda</taxon>
        <taxon>Hexapoda</taxon>
        <taxon>Insecta</taxon>
        <taxon>Pterygota</taxon>
        <taxon>Neoptera</taxon>
        <taxon>Endopterygota</taxon>
        <taxon>Hymenoptera</taxon>
        <taxon>Apocrita</taxon>
        <taxon>Aculeata</taxon>
        <taxon>Formicoidea</taxon>
        <taxon>Formicidae</taxon>
        <taxon>Myrmicinae</taxon>
        <taxon>Temnothorax</taxon>
    </lineage>
</organism>
<reference evidence="2" key="1">
    <citation type="submission" date="2025-08" db="UniProtKB">
        <authorList>
            <consortium name="RefSeq"/>
        </authorList>
    </citation>
    <scope>IDENTIFICATION</scope>
    <source>
        <tissue evidence="2">Whole body</tissue>
    </source>
</reference>
<dbReference type="PANTHER" id="PTHR46601">
    <property type="entry name" value="ULP_PROTEASE DOMAIN-CONTAINING PROTEIN"/>
    <property type="match status" value="1"/>
</dbReference>
<dbReference type="PANTHER" id="PTHR46601:SF1">
    <property type="entry name" value="ADF-H DOMAIN-CONTAINING PROTEIN"/>
    <property type="match status" value="1"/>
</dbReference>
<dbReference type="RefSeq" id="XP_024889361.1">
    <property type="nucleotide sequence ID" value="XM_025033593.1"/>
</dbReference>
<dbReference type="AlphaFoldDB" id="A0A6J1R8V2"/>
<dbReference type="OrthoDB" id="10043418at2759"/>
<proteinExistence type="predicted"/>
<accession>A0A6J1R8V2</accession>
<name>A0A6J1R8V2_9HYME</name>
<evidence type="ECO:0000313" key="1">
    <source>
        <dbReference type="Proteomes" id="UP000504618"/>
    </source>
</evidence>
<protein>
    <submittedName>
        <fullName evidence="2">Uncharacterized protein LOC112465839</fullName>
    </submittedName>
</protein>
<evidence type="ECO:0000313" key="2">
    <source>
        <dbReference type="RefSeq" id="XP_024889361.1"/>
    </source>
</evidence>
<dbReference type="Proteomes" id="UP000504618">
    <property type="component" value="Unplaced"/>
</dbReference>
<keyword evidence="1" id="KW-1185">Reference proteome</keyword>
<sequence length="164" mass="19033">MKSLVPHVSKIIYFSDGAPQQFKNFKNFSNIYHHEVDFGVRAEWHFFATAHGKGPCDGIGGTLKRLAARASLQRPTDQQILDPMDLFNWANEPGTLPSITVKYWDKKNYKIAAEFLTDRYDKTKRIPQTQRVHCVIPSHTKNYELIVKDYSFSNDYTEHKIIKL</sequence>